<dbReference type="AlphaFoldDB" id="A0A0K2TAS8"/>
<proteinExistence type="predicted"/>
<sequence>DGLHFIKRHSNPTKIFHIVVKHIKLSLSFYRGSLCHSGLQ</sequence>
<name>A0A0K2TAS8_LEPSM</name>
<protein>
    <submittedName>
        <fullName evidence="1">Uncharacterized protein</fullName>
    </submittedName>
</protein>
<dbReference type="EMBL" id="HACA01005311">
    <property type="protein sequence ID" value="CDW22672.1"/>
    <property type="molecule type" value="Transcribed_RNA"/>
</dbReference>
<accession>A0A0K2TAS8</accession>
<feature type="non-terminal residue" evidence="1">
    <location>
        <position position="1"/>
    </location>
</feature>
<reference evidence="1" key="1">
    <citation type="submission" date="2014-05" db="EMBL/GenBank/DDBJ databases">
        <authorList>
            <person name="Chronopoulou M."/>
        </authorList>
    </citation>
    <scope>NUCLEOTIDE SEQUENCE</scope>
    <source>
        <tissue evidence="1">Whole organism</tissue>
    </source>
</reference>
<organism evidence="1">
    <name type="scientific">Lepeophtheirus salmonis</name>
    <name type="common">Salmon louse</name>
    <name type="synonym">Caligus salmonis</name>
    <dbReference type="NCBI Taxonomy" id="72036"/>
    <lineage>
        <taxon>Eukaryota</taxon>
        <taxon>Metazoa</taxon>
        <taxon>Ecdysozoa</taxon>
        <taxon>Arthropoda</taxon>
        <taxon>Crustacea</taxon>
        <taxon>Multicrustacea</taxon>
        <taxon>Hexanauplia</taxon>
        <taxon>Copepoda</taxon>
        <taxon>Siphonostomatoida</taxon>
        <taxon>Caligidae</taxon>
        <taxon>Lepeophtheirus</taxon>
    </lineage>
</organism>
<evidence type="ECO:0000313" key="1">
    <source>
        <dbReference type="EMBL" id="CDW22672.1"/>
    </source>
</evidence>